<name>A0A369C2W5_9GAMM</name>
<accession>A0A369C2W5</accession>
<comment type="caution">
    <text evidence="2">The sequence shown here is derived from an EMBL/GenBank/DDBJ whole genome shotgun (WGS) entry which is preliminary data.</text>
</comment>
<sequence>MTEPVETRVISPLLALAEGADDPAVRLAALDAACRFPLAEGAWRHVAGLLGQLIGDGPARLRGAALALAVRVPLRSVREHLRRLAGDPGDADHDTLVRALAAVGDPSQIGTLLARAGAGDEEAFALLAAMPVEEVLNEADQVPAPLPDASATTRFWHALVRARLGDYGPLDEFLVGRAPEPELFHGSPWTAYDAIAAIRPVPGALGDHLLAMLAEPGESDRARLVRLTAWAATGIADAEGEAPALTLPPDIGVSPGDASAEAAVALAGQLPERLFAGGLSAEERELLCGLPAERVAGLVTGLVAAGNRRAGSARAGHAGAIIEPPPGNQVVDVVSCLPRSDDWPAAALARQQLGADQPLLDDDQLAWVIARGGAGQAVRELAGLLEEPRPVAERLRILGLLGRAGDHLAGRGGSPYRGAGAGSAGAPAIGRGPLIDDRPLAAARAPSAPGRPGDEEAPLTADEPATGAADELDVHTTAAPAAPAAAAPAAPTAPTAAGPGPDDTGPPVPGPEDRRRVHAQLRHEGRRRNTFVAGAETVIRCWIGLPERERAAVADRHIPHVAIPAGGLPLEVELCWGDQHDRQPLRLPEERTARTADCDLRIHVPEGERQVSALVLFRYRGRAFEVVQVSAGVRAPGEPEQPGDEVRVRVQASLREVIELPDRIPYDTCAVAGREDAAPPDARPGPTATLWMFGGTGAGRCDLEGTEAALEWLNQDLFTTQKSLVRRRAAQGAGADGALLDAADPEVLRLLRDMARHGSAIHKQLRAGPCRDPGERIQLLNLEPGGYVPLEFVYDRGYPADDATLCDGWLEALQSDAPACPACSRTAPSPRQLRWMPTICPLGFWSLQKIIERRDPAAGAEAGSAAHPSAPTAARRRLPVIDDVAFASSHYVPAEERQSTLEALRAQFAAPGLADDWDQWLDALEARYRPLLVMLPHHDAEAGLDFLEIGDAQLPPARGHLSRGQLDAYYVNPRGMEPGPIVLLLGCRTGARTEVGYVQLARSFQQLHSSIVVGTLAQVLGRHAAPVARELVAQLLAVADETVDFGAIMRRVRRRMLARGYLMALCLVALGDAEWRLTPRPAPGPAPGNGP</sequence>
<feature type="region of interest" description="Disordered" evidence="1">
    <location>
        <begin position="480"/>
        <end position="514"/>
    </location>
</feature>
<reference evidence="2 3" key="1">
    <citation type="submission" date="2018-07" db="EMBL/GenBank/DDBJ databases">
        <title>Genomic Encyclopedia of Type Strains, Phase IV (KMG-IV): sequencing the most valuable type-strain genomes for metagenomic binning, comparative biology and taxonomic classification.</title>
        <authorList>
            <person name="Goeker M."/>
        </authorList>
    </citation>
    <scope>NUCLEOTIDE SEQUENCE [LARGE SCALE GENOMIC DNA]</scope>
    <source>
        <strain evidence="2 3">DSM 26407</strain>
    </source>
</reference>
<evidence type="ECO:0000313" key="2">
    <source>
        <dbReference type="EMBL" id="RCX28123.1"/>
    </source>
</evidence>
<dbReference type="Proteomes" id="UP000252707">
    <property type="component" value="Unassembled WGS sequence"/>
</dbReference>
<organism evidence="2 3">
    <name type="scientific">Thioalbus denitrificans</name>
    <dbReference type="NCBI Taxonomy" id="547122"/>
    <lineage>
        <taxon>Bacteria</taxon>
        <taxon>Pseudomonadati</taxon>
        <taxon>Pseudomonadota</taxon>
        <taxon>Gammaproteobacteria</taxon>
        <taxon>Chromatiales</taxon>
        <taxon>Ectothiorhodospiraceae</taxon>
        <taxon>Thioalbus</taxon>
    </lineage>
</organism>
<feature type="compositionally biased region" description="Low complexity" evidence="1">
    <location>
        <begin position="480"/>
        <end position="503"/>
    </location>
</feature>
<evidence type="ECO:0000256" key="1">
    <source>
        <dbReference type="SAM" id="MobiDB-lite"/>
    </source>
</evidence>
<dbReference type="EMBL" id="QPJY01000008">
    <property type="protein sequence ID" value="RCX28123.1"/>
    <property type="molecule type" value="Genomic_DNA"/>
</dbReference>
<protein>
    <recommendedName>
        <fullName evidence="4">CHAT domain-containing protein</fullName>
    </recommendedName>
</protein>
<proteinExistence type="predicted"/>
<evidence type="ECO:0000313" key="3">
    <source>
        <dbReference type="Proteomes" id="UP000252707"/>
    </source>
</evidence>
<keyword evidence="3" id="KW-1185">Reference proteome</keyword>
<dbReference type="RefSeq" id="WP_170142180.1">
    <property type="nucleotide sequence ID" value="NZ_QPJY01000008.1"/>
</dbReference>
<dbReference type="AlphaFoldDB" id="A0A369C2W5"/>
<evidence type="ECO:0008006" key="4">
    <source>
        <dbReference type="Google" id="ProtNLM"/>
    </source>
</evidence>
<gene>
    <name evidence="2" type="ORF">DFQ59_108151</name>
</gene>